<feature type="non-terminal residue" evidence="2">
    <location>
        <position position="1"/>
    </location>
</feature>
<dbReference type="EMBL" id="SNRW01037810">
    <property type="protein sequence ID" value="KAA6353602.1"/>
    <property type="molecule type" value="Genomic_DNA"/>
</dbReference>
<dbReference type="Proteomes" id="UP000324800">
    <property type="component" value="Unassembled WGS sequence"/>
</dbReference>
<dbReference type="InterPro" id="IPR011050">
    <property type="entry name" value="Pectin_lyase_fold/virulence"/>
</dbReference>
<evidence type="ECO:0000256" key="1">
    <source>
        <dbReference type="SAM" id="MobiDB-lite"/>
    </source>
</evidence>
<feature type="region of interest" description="Disordered" evidence="1">
    <location>
        <begin position="300"/>
        <end position="319"/>
    </location>
</feature>
<feature type="compositionally biased region" description="Low complexity" evidence="1">
    <location>
        <begin position="300"/>
        <end position="313"/>
    </location>
</feature>
<dbReference type="SUPFAM" id="SSF51126">
    <property type="entry name" value="Pectin lyase-like"/>
    <property type="match status" value="1"/>
</dbReference>
<evidence type="ECO:0000313" key="3">
    <source>
        <dbReference type="Proteomes" id="UP000324800"/>
    </source>
</evidence>
<feature type="non-terminal residue" evidence="2">
    <location>
        <position position="340"/>
    </location>
</feature>
<accession>A0A5J4T6I7</accession>
<sequence length="340" mass="37231">FTDVTGDIVGAVLLSDGRDNIQHVIEIKGNRFEKCVASGIGTVAVLNTKSTAQDQLMINNNHFISCSGDPTGGIYVYYKDYNTFELNQNTFQSNLRAGQEDNYGCDAYIRKMTILNVQDGVQYYRNAFTTSTTNNPYSVYYSYEVSVGSNSGYLNLRSTSGQCWASQFESGGNNDGCTCTSQAHPNSCTCPTNVPTYTTAQCQFDKLPSCTGTSQPSGGCRCLPSIYPSYCQCPLNDLDVSYTKTQCDYDKIPPCTISTTTPSGGCKCTIEKHPIQPTPCTCPLNNAGEYTKAQCEIDTTPEPVDVDPTPTDPFDCERDLQADTPTYRCACPDKEDKAKW</sequence>
<organism evidence="2 3">
    <name type="scientific">Streblomastix strix</name>
    <dbReference type="NCBI Taxonomy" id="222440"/>
    <lineage>
        <taxon>Eukaryota</taxon>
        <taxon>Metamonada</taxon>
        <taxon>Preaxostyla</taxon>
        <taxon>Oxymonadida</taxon>
        <taxon>Streblomastigidae</taxon>
        <taxon>Streblomastix</taxon>
    </lineage>
</organism>
<evidence type="ECO:0000313" key="2">
    <source>
        <dbReference type="EMBL" id="KAA6353602.1"/>
    </source>
</evidence>
<reference evidence="2 3" key="1">
    <citation type="submission" date="2019-03" db="EMBL/GenBank/DDBJ databases">
        <title>Single cell metagenomics reveals metabolic interactions within the superorganism composed of flagellate Streblomastix strix and complex community of Bacteroidetes bacteria on its surface.</title>
        <authorList>
            <person name="Treitli S.C."/>
            <person name="Kolisko M."/>
            <person name="Husnik F."/>
            <person name="Keeling P."/>
            <person name="Hampl V."/>
        </authorList>
    </citation>
    <scope>NUCLEOTIDE SEQUENCE [LARGE SCALE GENOMIC DNA]</scope>
    <source>
        <strain evidence="2">ST1C</strain>
    </source>
</reference>
<protein>
    <recommendedName>
        <fullName evidence="4">Right handed beta helix domain-containing protein</fullName>
    </recommendedName>
</protein>
<name>A0A5J4T6I7_9EUKA</name>
<dbReference type="AlphaFoldDB" id="A0A5J4T6I7"/>
<proteinExistence type="predicted"/>
<comment type="caution">
    <text evidence="2">The sequence shown here is derived from an EMBL/GenBank/DDBJ whole genome shotgun (WGS) entry which is preliminary data.</text>
</comment>
<gene>
    <name evidence="2" type="ORF">EZS28_050871</name>
</gene>
<evidence type="ECO:0008006" key="4">
    <source>
        <dbReference type="Google" id="ProtNLM"/>
    </source>
</evidence>